<dbReference type="RefSeq" id="WP_282910751.1">
    <property type="nucleotide sequence ID" value="NZ_JAGRPV010000001.1"/>
</dbReference>
<keyword evidence="2" id="KW-1185">Reference proteome</keyword>
<evidence type="ECO:0000313" key="1">
    <source>
        <dbReference type="EMBL" id="MDI4648013.1"/>
    </source>
</evidence>
<protein>
    <submittedName>
        <fullName evidence="1">Uncharacterized protein</fullName>
    </submittedName>
</protein>
<proteinExistence type="predicted"/>
<organism evidence="1 2">
    <name type="scientific">Cohnella hashimotonis</name>
    <dbReference type="NCBI Taxonomy" id="2826895"/>
    <lineage>
        <taxon>Bacteria</taxon>
        <taxon>Bacillati</taxon>
        <taxon>Bacillota</taxon>
        <taxon>Bacilli</taxon>
        <taxon>Bacillales</taxon>
        <taxon>Paenibacillaceae</taxon>
        <taxon>Cohnella</taxon>
    </lineage>
</organism>
<sequence length="136" mass="15518">MLGIKNVELITAKINDFTIGDLKFVTALNYKVEIDTVHLFDEHNHASLIINFVLVPKYSDAPKYMVTICFKKLGSVHLSADGTVIQLSGFEILDIADRGWDAIKYLVRDFENEDTFKFYCNEIEVIGIEEIEWIVG</sequence>
<accession>A0ABT6TME1</accession>
<reference evidence="1" key="1">
    <citation type="submission" date="2023-04" db="EMBL/GenBank/DDBJ databases">
        <title>Comparative genomic analysis of Cohnella hashimotonis sp. nov., isolated from the International Space Station.</title>
        <authorList>
            <person name="Venkateswaran K."/>
            <person name="Simpson A."/>
        </authorList>
    </citation>
    <scope>NUCLEOTIDE SEQUENCE</scope>
    <source>
        <strain evidence="1">F6_2S_P_1</strain>
    </source>
</reference>
<comment type="caution">
    <text evidence="1">The sequence shown here is derived from an EMBL/GenBank/DDBJ whole genome shotgun (WGS) entry which is preliminary data.</text>
</comment>
<gene>
    <name evidence="1" type="ORF">KB449_23885</name>
</gene>
<dbReference type="Proteomes" id="UP001161691">
    <property type="component" value="Unassembled WGS sequence"/>
</dbReference>
<dbReference type="EMBL" id="JAGRPV010000001">
    <property type="protein sequence ID" value="MDI4648013.1"/>
    <property type="molecule type" value="Genomic_DNA"/>
</dbReference>
<evidence type="ECO:0000313" key="2">
    <source>
        <dbReference type="Proteomes" id="UP001161691"/>
    </source>
</evidence>
<name>A0ABT6TME1_9BACL</name>